<dbReference type="GO" id="GO:0071973">
    <property type="term" value="P:bacterial-type flagellum-dependent cell motility"/>
    <property type="evidence" value="ECO:0007669"/>
    <property type="project" value="TreeGrafter"/>
</dbReference>
<evidence type="ECO:0000259" key="6">
    <source>
        <dbReference type="Pfam" id="PF02465"/>
    </source>
</evidence>
<comment type="subcellular location">
    <subcellularLocation>
        <location evidence="5">Secreted</location>
    </subcellularLocation>
    <subcellularLocation>
        <location evidence="5">Bacterial flagellum</location>
    </subcellularLocation>
</comment>
<keyword evidence="8" id="KW-0969">Cilium</keyword>
<evidence type="ECO:0000256" key="1">
    <source>
        <dbReference type="ARBA" id="ARBA00009764"/>
    </source>
</evidence>
<dbReference type="InterPro" id="IPR010809">
    <property type="entry name" value="FliD_C"/>
</dbReference>
<dbReference type="AlphaFoldDB" id="A0AAQ1G4M2"/>
<feature type="domain" description="Flagellar hook-associated protein 2 N-terminal" evidence="6">
    <location>
        <begin position="8"/>
        <end position="104"/>
    </location>
</feature>
<dbReference type="PANTHER" id="PTHR30288">
    <property type="entry name" value="FLAGELLAR CAP/ASSEMBLY PROTEIN FLID"/>
    <property type="match status" value="1"/>
</dbReference>
<dbReference type="GO" id="GO:0005576">
    <property type="term" value="C:extracellular region"/>
    <property type="evidence" value="ECO:0007669"/>
    <property type="project" value="UniProtKB-SubCell"/>
</dbReference>
<dbReference type="Pfam" id="PF02465">
    <property type="entry name" value="FliD_N"/>
    <property type="match status" value="1"/>
</dbReference>
<dbReference type="GO" id="GO:0007155">
    <property type="term" value="P:cell adhesion"/>
    <property type="evidence" value="ECO:0007669"/>
    <property type="project" value="InterPro"/>
</dbReference>
<dbReference type="PANTHER" id="PTHR30288:SF0">
    <property type="entry name" value="FLAGELLAR HOOK-ASSOCIATED PROTEIN 2"/>
    <property type="match status" value="1"/>
</dbReference>
<proteinExistence type="inferred from homology"/>
<keyword evidence="5" id="KW-0964">Secreted</keyword>
<dbReference type="EMBL" id="FNVE01000001">
    <property type="protein sequence ID" value="SEF59548.1"/>
    <property type="molecule type" value="Genomic_DNA"/>
</dbReference>
<evidence type="ECO:0000256" key="5">
    <source>
        <dbReference type="RuleBase" id="RU362066"/>
    </source>
</evidence>
<comment type="similarity">
    <text evidence="1 5">Belongs to the FliD family.</text>
</comment>
<accession>A0AAQ1G4M2</accession>
<evidence type="ECO:0000256" key="4">
    <source>
        <dbReference type="ARBA" id="ARBA00023143"/>
    </source>
</evidence>
<comment type="subunit">
    <text evidence="2 5">Homopentamer.</text>
</comment>
<evidence type="ECO:0000259" key="7">
    <source>
        <dbReference type="Pfam" id="PF07195"/>
    </source>
</evidence>
<dbReference type="GO" id="GO:0009424">
    <property type="term" value="C:bacterial-type flagellum hook"/>
    <property type="evidence" value="ECO:0007669"/>
    <property type="project" value="UniProtKB-UniRule"/>
</dbReference>
<dbReference type="Pfam" id="PF07196">
    <property type="entry name" value="Flagellin_IN"/>
    <property type="match status" value="1"/>
</dbReference>
<dbReference type="GO" id="GO:0009421">
    <property type="term" value="C:bacterial-type flagellum filament cap"/>
    <property type="evidence" value="ECO:0007669"/>
    <property type="project" value="InterPro"/>
</dbReference>
<keyword evidence="3 5" id="KW-0175">Coiled coil</keyword>
<keyword evidence="4 5" id="KW-0975">Bacterial flagellum</keyword>
<dbReference type="Proteomes" id="UP000243518">
    <property type="component" value="Unassembled WGS sequence"/>
</dbReference>
<comment type="caution">
    <text evidence="8">The sequence shown here is derived from an EMBL/GenBank/DDBJ whole genome shotgun (WGS) entry which is preliminary data.</text>
</comment>
<dbReference type="InterPro" id="IPR040026">
    <property type="entry name" value="FliD"/>
</dbReference>
<protein>
    <recommendedName>
        <fullName evidence="5">Flagellar hook-associated protein 2</fullName>
        <shortName evidence="5">HAP2</shortName>
    </recommendedName>
    <alternativeName>
        <fullName evidence="5">Flagellar cap protein</fullName>
    </alternativeName>
</protein>
<keyword evidence="8" id="KW-0282">Flagellum</keyword>
<comment type="function">
    <text evidence="5">Required for morphogenesis and for the elongation of the flagellar filament by facilitating polymerization of the flagellin monomers at the tip of growing filament. Forms a capping structure, which prevents flagellin subunits (transported through the central channel of the flagellum) from leaking out without polymerization at the distal end.</text>
</comment>
<sequence length="483" mass="50018">MAITGIGSGLDISNIVSALVNAEGAPKTAQLNRLEKATTEKFTALGSFRGALSTFQDTLKSLSSPDTYEKRTATSGDSSLFSVKADSKAGAGNYSVQVFNLAQTSKVALRGVDDPAAEIGTGTMTIAAGDKSFSIDVSENNNSLTGIRDAINAAGKDSGISATIVTDPSGTGGSRLVLSSSASGTGNDVSVTVSTDAGDTGDLSVLAFTPPATTDFEPVEPADPREPKVISYARDASIAIDGITISSDTNTIDDAIEGVTITLKKAQTQEELDAANTVSLAVGADKAGVKKSLQSFVDAYNKMMSTTNSLTSVTEVGGDESQPLAAALVGDASVRSVLSGLRSEMASAGEGSIRILADLGIRTERDGSLSIDTEKLDAALEDNFAAIGNFLAGDDGLMMRLNNKIDPYAKDGGIIDTRNNSLQNTLSDIDDQRERLNTRLASLESRLLAQFNAMDTLVANLSNTSTYLAGQLANLPGVVREKQ</sequence>
<dbReference type="RefSeq" id="WP_088273555.1">
    <property type="nucleotide sequence ID" value="NZ_FNVE01000001.1"/>
</dbReference>
<keyword evidence="8" id="KW-0966">Cell projection</keyword>
<gene>
    <name evidence="8" type="ORF">SAMN05216586_101458</name>
</gene>
<reference evidence="8 9" key="1">
    <citation type="submission" date="2016-10" db="EMBL/GenBank/DDBJ databases">
        <authorList>
            <person name="Varghese N."/>
            <person name="Submissions S."/>
        </authorList>
    </citation>
    <scope>NUCLEOTIDE SEQUENCE [LARGE SCALE GENOMIC DNA]</scope>
    <source>
        <strain evidence="8 9">CECT 8317</strain>
    </source>
</reference>
<evidence type="ECO:0000256" key="2">
    <source>
        <dbReference type="ARBA" id="ARBA00011255"/>
    </source>
</evidence>
<dbReference type="InterPro" id="IPR003481">
    <property type="entry name" value="FliD_N"/>
</dbReference>
<keyword evidence="9" id="KW-1185">Reference proteome</keyword>
<dbReference type="Pfam" id="PF07195">
    <property type="entry name" value="FliD_C"/>
    <property type="match status" value="1"/>
</dbReference>
<evidence type="ECO:0000256" key="3">
    <source>
        <dbReference type="ARBA" id="ARBA00023054"/>
    </source>
</evidence>
<feature type="domain" description="Flagellar hook-associated protein 2 C-terminal" evidence="7">
    <location>
        <begin position="233"/>
        <end position="461"/>
    </location>
</feature>
<evidence type="ECO:0000313" key="9">
    <source>
        <dbReference type="Proteomes" id="UP000243518"/>
    </source>
</evidence>
<organism evidence="8 9">
    <name type="scientific">Halopseudomonas aestusnigri</name>
    <dbReference type="NCBI Taxonomy" id="857252"/>
    <lineage>
        <taxon>Bacteria</taxon>
        <taxon>Pseudomonadati</taxon>
        <taxon>Pseudomonadota</taxon>
        <taxon>Gammaproteobacteria</taxon>
        <taxon>Pseudomonadales</taxon>
        <taxon>Pseudomonadaceae</taxon>
        <taxon>Halopseudomonas</taxon>
    </lineage>
</organism>
<dbReference type="InterPro" id="IPR010810">
    <property type="entry name" value="Flagellin_hook_IN_motif"/>
</dbReference>
<evidence type="ECO:0000313" key="8">
    <source>
        <dbReference type="EMBL" id="SEF59548.1"/>
    </source>
</evidence>
<name>A0AAQ1G4M2_9GAMM</name>
<feature type="coiled-coil region" evidence="5">
    <location>
        <begin position="419"/>
        <end position="446"/>
    </location>
</feature>